<proteinExistence type="predicted"/>
<keyword evidence="2" id="KW-1185">Reference proteome</keyword>
<evidence type="ECO:0000313" key="2">
    <source>
        <dbReference type="Proteomes" id="UP001177260"/>
    </source>
</evidence>
<dbReference type="Proteomes" id="UP001177260">
    <property type="component" value="Unassembled WGS sequence"/>
</dbReference>
<reference evidence="1 2" key="1">
    <citation type="journal article" date="2023" name="ACS Omega">
        <title>Identification of the Neoaspergillic Acid Biosynthesis Gene Cluster by Establishing an In Vitro CRISPR-Ribonucleoprotein Genetic System in Aspergillus melleus.</title>
        <authorList>
            <person name="Yuan B."/>
            <person name="Grau M.F."/>
            <person name="Murata R.M."/>
            <person name="Torok T."/>
            <person name="Venkateswaran K."/>
            <person name="Stajich J.E."/>
            <person name="Wang C.C.C."/>
        </authorList>
    </citation>
    <scope>NUCLEOTIDE SEQUENCE [LARGE SCALE GENOMIC DNA]</scope>
    <source>
        <strain evidence="1 2">IMV 1140</strain>
    </source>
</reference>
<name>A0ACC3BFJ1_9EURO</name>
<evidence type="ECO:0000313" key="1">
    <source>
        <dbReference type="EMBL" id="KAK1149624.1"/>
    </source>
</evidence>
<comment type="caution">
    <text evidence="1">The sequence shown here is derived from an EMBL/GenBank/DDBJ whole genome shotgun (WGS) entry which is preliminary data.</text>
</comment>
<protein>
    <submittedName>
        <fullName evidence="1">Uncharacterized protein</fullName>
    </submittedName>
</protein>
<accession>A0ACC3BFJ1</accession>
<sequence length="254" mass="28163">MENPNESGLATTNGHEYDKDRLKKLIETPLPEIGKVDISPLLRVQTLYQTVINSTRLLAVTVKKKKANGKPRARGLPARPEDAGASANVAETPALSAQNTDGQTEESKGPNLEEKFLEKMIDMVKGMLSCCEVLVDAAGGAALKERPGPFVATPVPTDYLAQAEKWKEWLHGLDRNVVFSEDYRRAMAQLCRVQRGLKKELTKLQGKFPSRPDSQEGIEDVDEPETEEDWSWIDDEAEDFEDIDGVKDPSEIGN</sequence>
<dbReference type="EMBL" id="JAOPJF010000003">
    <property type="protein sequence ID" value="KAK1149624.1"/>
    <property type="molecule type" value="Genomic_DNA"/>
</dbReference>
<gene>
    <name evidence="1" type="ORF">N8T08_005173</name>
</gene>
<organism evidence="1 2">
    <name type="scientific">Aspergillus melleus</name>
    <dbReference type="NCBI Taxonomy" id="138277"/>
    <lineage>
        <taxon>Eukaryota</taxon>
        <taxon>Fungi</taxon>
        <taxon>Dikarya</taxon>
        <taxon>Ascomycota</taxon>
        <taxon>Pezizomycotina</taxon>
        <taxon>Eurotiomycetes</taxon>
        <taxon>Eurotiomycetidae</taxon>
        <taxon>Eurotiales</taxon>
        <taxon>Aspergillaceae</taxon>
        <taxon>Aspergillus</taxon>
        <taxon>Aspergillus subgen. Circumdati</taxon>
    </lineage>
</organism>